<dbReference type="STRING" id="113562.SAMN04489716_2157"/>
<organism evidence="2 3">
    <name type="scientific">Actinoplanes derwentensis</name>
    <dbReference type="NCBI Taxonomy" id="113562"/>
    <lineage>
        <taxon>Bacteria</taxon>
        <taxon>Bacillati</taxon>
        <taxon>Actinomycetota</taxon>
        <taxon>Actinomycetes</taxon>
        <taxon>Micromonosporales</taxon>
        <taxon>Micromonosporaceae</taxon>
        <taxon>Actinoplanes</taxon>
    </lineage>
</organism>
<reference evidence="2 3" key="1">
    <citation type="submission" date="2016-10" db="EMBL/GenBank/DDBJ databases">
        <authorList>
            <person name="de Groot N.N."/>
        </authorList>
    </citation>
    <scope>NUCLEOTIDE SEQUENCE [LARGE SCALE GENOMIC DNA]</scope>
    <source>
        <strain evidence="2 3">DSM 43941</strain>
    </source>
</reference>
<dbReference type="EMBL" id="LT629758">
    <property type="protein sequence ID" value="SDS98060.1"/>
    <property type="molecule type" value="Genomic_DNA"/>
</dbReference>
<sequence>MRDVIAAEWLKVRSLRSTRWIVAGTVSAVVASAAVDASTKQAGSGFEVGDAFNVAGFLALIVVATSFGASMMLGEYGSGLIRATSVAVPARADVVLAKAAVAAAVWTATGVIMAVGSFGVAGVVVGEVTLSRPGTATALFAAVLIGPVCALTGLGLAVLVRHAGGVYVSGILLLVLAPPLFSTRQELSRAVNHAMLLPAWQRLTQAYGTPEAVGDLYATATQAWLAYALWPLVFLTAAVLVHRRRDV</sequence>
<accession>A0A1H1WN40</accession>
<feature type="transmembrane region" description="Helical" evidence="1">
    <location>
        <begin position="95"/>
        <end position="124"/>
    </location>
</feature>
<feature type="transmembrane region" description="Helical" evidence="1">
    <location>
        <begin position="20"/>
        <end position="39"/>
    </location>
</feature>
<protein>
    <recommendedName>
        <fullName evidence="4">ABC-2 type transport system permease protein</fullName>
    </recommendedName>
</protein>
<feature type="transmembrane region" description="Helical" evidence="1">
    <location>
        <begin position="136"/>
        <end position="157"/>
    </location>
</feature>
<name>A0A1H1WN40_9ACTN</name>
<feature type="transmembrane region" description="Helical" evidence="1">
    <location>
        <begin position="224"/>
        <end position="241"/>
    </location>
</feature>
<evidence type="ECO:0000313" key="2">
    <source>
        <dbReference type="EMBL" id="SDS98060.1"/>
    </source>
</evidence>
<feature type="transmembrane region" description="Helical" evidence="1">
    <location>
        <begin position="51"/>
        <end position="74"/>
    </location>
</feature>
<dbReference type="OrthoDB" id="3480265at2"/>
<gene>
    <name evidence="2" type="ORF">SAMN04489716_2157</name>
</gene>
<evidence type="ECO:0008006" key="4">
    <source>
        <dbReference type="Google" id="ProtNLM"/>
    </source>
</evidence>
<proteinExistence type="predicted"/>
<feature type="transmembrane region" description="Helical" evidence="1">
    <location>
        <begin position="164"/>
        <end position="181"/>
    </location>
</feature>
<evidence type="ECO:0000313" key="3">
    <source>
        <dbReference type="Proteomes" id="UP000198688"/>
    </source>
</evidence>
<keyword evidence="1" id="KW-1133">Transmembrane helix</keyword>
<keyword evidence="1" id="KW-0812">Transmembrane</keyword>
<keyword evidence="1" id="KW-0472">Membrane</keyword>
<dbReference type="RefSeq" id="WP_092543880.1">
    <property type="nucleotide sequence ID" value="NZ_BOMJ01000039.1"/>
</dbReference>
<dbReference type="AlphaFoldDB" id="A0A1H1WN40"/>
<dbReference type="Proteomes" id="UP000198688">
    <property type="component" value="Chromosome I"/>
</dbReference>
<keyword evidence="3" id="KW-1185">Reference proteome</keyword>
<evidence type="ECO:0000256" key="1">
    <source>
        <dbReference type="SAM" id="Phobius"/>
    </source>
</evidence>